<accession>A0ACC6U917</accession>
<proteinExistence type="predicted"/>
<protein>
    <submittedName>
        <fullName evidence="1">Uncharacterized protein</fullName>
    </submittedName>
</protein>
<reference evidence="1" key="1">
    <citation type="submission" date="2024-07" db="EMBL/GenBank/DDBJ databases">
        <title>A survey of Mimosa microsymbionts across Brazilian biomes reveals a high diversity of Paraburkholderia nodulating endemic species, but also that Cupriavidus is common as a symbiont of widespread species.</title>
        <authorList>
            <person name="Rouws L."/>
            <person name="Barauna A."/>
            <person name="Beukes C."/>
            <person name="Rouws J.R.C."/>
            <person name="De Faria S.M."/>
            <person name="Gross E."/>
            <person name="Bueno Dos Reis Junior F."/>
            <person name="Simon M.F."/>
            <person name="Maluk M."/>
            <person name="Odee D.W."/>
            <person name="Kenicer G."/>
            <person name="Young J.P.W."/>
            <person name="Reis V.M."/>
            <person name="Zilli J."/>
            <person name="James E.K."/>
        </authorList>
    </citation>
    <scope>NUCLEOTIDE SEQUENCE</scope>
    <source>
        <strain evidence="1">EG181B</strain>
    </source>
</reference>
<evidence type="ECO:0000313" key="2">
    <source>
        <dbReference type="Proteomes" id="UP001558850"/>
    </source>
</evidence>
<sequence length="71" mass="7712">MGFYNMIGILMLAPALGLIAALLIKWESVGATIEESDGQHRADEAVLEGNNLADRGLGTTRCLRSRERPMP</sequence>
<dbReference type="EMBL" id="JBFRCH010000028">
    <property type="protein sequence ID" value="MEX3936190.1"/>
    <property type="molecule type" value="Genomic_DNA"/>
</dbReference>
<organism evidence="1 2">
    <name type="scientific">Paraburkholderia phymatum</name>
    <dbReference type="NCBI Taxonomy" id="148447"/>
    <lineage>
        <taxon>Bacteria</taxon>
        <taxon>Pseudomonadati</taxon>
        <taxon>Pseudomonadota</taxon>
        <taxon>Betaproteobacteria</taxon>
        <taxon>Burkholderiales</taxon>
        <taxon>Burkholderiaceae</taxon>
        <taxon>Paraburkholderia</taxon>
    </lineage>
</organism>
<dbReference type="Proteomes" id="UP001558850">
    <property type="component" value="Unassembled WGS sequence"/>
</dbReference>
<comment type="caution">
    <text evidence="1">The sequence shown here is derived from an EMBL/GenBank/DDBJ whole genome shotgun (WGS) entry which is preliminary data.</text>
</comment>
<keyword evidence="2" id="KW-1185">Reference proteome</keyword>
<name>A0ACC6U917_9BURK</name>
<evidence type="ECO:0000313" key="1">
    <source>
        <dbReference type="EMBL" id="MEX3936190.1"/>
    </source>
</evidence>
<gene>
    <name evidence="1" type="ORF">AB4Y32_31140</name>
</gene>